<dbReference type="Gene3D" id="3.30.450.80">
    <property type="entry name" value="Transcription factor LuxR-like, autoinducer-binding domain"/>
    <property type="match status" value="1"/>
</dbReference>
<dbReference type="Gene3D" id="1.10.10.10">
    <property type="entry name" value="Winged helix-like DNA-binding domain superfamily/Winged helix DNA-binding domain"/>
    <property type="match status" value="1"/>
</dbReference>
<dbReference type="InterPro" id="IPR000792">
    <property type="entry name" value="Tscrpt_reg_LuxR_C"/>
</dbReference>
<dbReference type="GO" id="GO:0003677">
    <property type="term" value="F:DNA binding"/>
    <property type="evidence" value="ECO:0007669"/>
    <property type="project" value="UniProtKB-KW"/>
</dbReference>
<accession>A0AAU8AKS9</accession>
<keyword evidence="2" id="KW-0238">DNA-binding</keyword>
<dbReference type="EMBL" id="CP123385">
    <property type="protein sequence ID" value="XCC95098.1"/>
    <property type="molecule type" value="Genomic_DNA"/>
</dbReference>
<dbReference type="CDD" id="cd06170">
    <property type="entry name" value="LuxR_C_like"/>
    <property type="match status" value="1"/>
</dbReference>
<dbReference type="InterPro" id="IPR036388">
    <property type="entry name" value="WH-like_DNA-bd_sf"/>
</dbReference>
<keyword evidence="1" id="KW-0805">Transcription regulation</keyword>
<dbReference type="SUPFAM" id="SSF75516">
    <property type="entry name" value="Pheromone-binding domain of LuxR-like quorum-sensing transcription factors"/>
    <property type="match status" value="1"/>
</dbReference>
<dbReference type="InterPro" id="IPR016032">
    <property type="entry name" value="Sig_transdc_resp-reg_C-effctor"/>
</dbReference>
<dbReference type="SUPFAM" id="SSF46894">
    <property type="entry name" value="C-terminal effector domain of the bipartite response regulators"/>
    <property type="match status" value="1"/>
</dbReference>
<evidence type="ECO:0000256" key="2">
    <source>
        <dbReference type="ARBA" id="ARBA00023125"/>
    </source>
</evidence>
<dbReference type="InterPro" id="IPR005143">
    <property type="entry name" value="TF_LuxR_autoind-bd_dom"/>
</dbReference>
<evidence type="ECO:0000313" key="5">
    <source>
        <dbReference type="EMBL" id="XCC95098.1"/>
    </source>
</evidence>
<dbReference type="SMART" id="SM00421">
    <property type="entry name" value="HTH_LUXR"/>
    <property type="match status" value="1"/>
</dbReference>
<name>A0AAU8AKS9_9RHOB</name>
<evidence type="ECO:0000256" key="1">
    <source>
        <dbReference type="ARBA" id="ARBA00023015"/>
    </source>
</evidence>
<dbReference type="InterPro" id="IPR036693">
    <property type="entry name" value="TF_LuxR_autoind-bd_dom_sf"/>
</dbReference>
<evidence type="ECO:0000256" key="3">
    <source>
        <dbReference type="ARBA" id="ARBA00023163"/>
    </source>
</evidence>
<keyword evidence="3" id="KW-0804">Transcription</keyword>
<feature type="domain" description="HTH luxR-type" evidence="4">
    <location>
        <begin position="180"/>
        <end position="245"/>
    </location>
</feature>
<dbReference type="RefSeq" id="WP_353473935.1">
    <property type="nucleotide sequence ID" value="NZ_CP123385.1"/>
</dbReference>
<evidence type="ECO:0000259" key="4">
    <source>
        <dbReference type="PROSITE" id="PS50043"/>
    </source>
</evidence>
<dbReference type="Pfam" id="PF03472">
    <property type="entry name" value="Autoind_bind"/>
    <property type="match status" value="1"/>
</dbReference>
<sequence>MSSTRFAKLLIDTADSLAEARTGQDVWDAAVQISRKIGAKDLNCGAIMRDTRELAWLRSSMDPRWLQQYHDARFYEVDTVLAGAKAGVPHQFVDVRCNLAKAQSRHSRDMYGCLVDYDYRYFVTQTWTMGETERTIVLGCADDPNDLYGPGTRRAFQAVSAMLTEAILPPADAESHDWICASPWSRLNPRERDMLSYLASGLLVHEIAERLFLTTDEVDRHLFSACRKLGVVAPEQALALAMARQVIAL</sequence>
<gene>
    <name evidence="5" type="ORF">PVT71_18580</name>
</gene>
<dbReference type="AlphaFoldDB" id="A0AAU8AKS9"/>
<reference evidence="5" key="1">
    <citation type="submission" date="2023-02" db="EMBL/GenBank/DDBJ databases">
        <title>Description and genomic characterization of Salipiger bruguierae sp. nov., isolated from the sediment of mangrove plant Bruguiera sexangula.</title>
        <authorList>
            <person name="Long M."/>
        </authorList>
    </citation>
    <scope>NUCLEOTIDE SEQUENCE</scope>
    <source>
        <strain evidence="5">H15</strain>
    </source>
</reference>
<organism evidence="5">
    <name type="scientific">Alloyangia sp. H15</name>
    <dbReference type="NCBI Taxonomy" id="3029062"/>
    <lineage>
        <taxon>Bacteria</taxon>
        <taxon>Pseudomonadati</taxon>
        <taxon>Pseudomonadota</taxon>
        <taxon>Alphaproteobacteria</taxon>
        <taxon>Rhodobacterales</taxon>
        <taxon>Roseobacteraceae</taxon>
        <taxon>Alloyangia</taxon>
    </lineage>
</organism>
<dbReference type="Pfam" id="PF00196">
    <property type="entry name" value="GerE"/>
    <property type="match status" value="1"/>
</dbReference>
<protein>
    <submittedName>
        <fullName evidence="5">Helix-turn-helix transcriptional regulator</fullName>
    </submittedName>
</protein>
<dbReference type="GO" id="GO:0006355">
    <property type="term" value="P:regulation of DNA-templated transcription"/>
    <property type="evidence" value="ECO:0007669"/>
    <property type="project" value="InterPro"/>
</dbReference>
<dbReference type="PROSITE" id="PS50043">
    <property type="entry name" value="HTH_LUXR_2"/>
    <property type="match status" value="1"/>
</dbReference>
<proteinExistence type="predicted"/>